<keyword evidence="5" id="KW-0460">Magnesium</keyword>
<name>A0A1F4PNZ4_UNCK3</name>
<evidence type="ECO:0008006" key="9">
    <source>
        <dbReference type="Google" id="ProtNLM"/>
    </source>
</evidence>
<dbReference type="GO" id="GO:0008299">
    <property type="term" value="P:isoprenoid biosynthetic process"/>
    <property type="evidence" value="ECO:0007669"/>
    <property type="project" value="InterPro"/>
</dbReference>
<comment type="cofactor">
    <cofactor evidence="1">
        <name>Mg(2+)</name>
        <dbReference type="ChEBI" id="CHEBI:18420"/>
    </cofactor>
</comment>
<dbReference type="CDD" id="cd00685">
    <property type="entry name" value="Trans_IPPS_HT"/>
    <property type="match status" value="1"/>
</dbReference>
<dbReference type="Gene3D" id="1.10.600.10">
    <property type="entry name" value="Farnesyl Diphosphate Synthase"/>
    <property type="match status" value="1"/>
</dbReference>
<dbReference type="PANTHER" id="PTHR12001">
    <property type="entry name" value="GERANYLGERANYL PYROPHOSPHATE SYNTHASE"/>
    <property type="match status" value="1"/>
</dbReference>
<organism evidence="7 8">
    <name type="scientific">candidate division Kazan bacterium RIFCSPLOWO2_01_FULL_48_13</name>
    <dbReference type="NCBI Taxonomy" id="1798539"/>
    <lineage>
        <taxon>Bacteria</taxon>
        <taxon>Bacteria division Kazan-3B-28</taxon>
    </lineage>
</organism>
<dbReference type="GO" id="GO:0004659">
    <property type="term" value="F:prenyltransferase activity"/>
    <property type="evidence" value="ECO:0007669"/>
    <property type="project" value="InterPro"/>
</dbReference>
<dbReference type="InterPro" id="IPR008949">
    <property type="entry name" value="Isoprenoid_synthase_dom_sf"/>
</dbReference>
<dbReference type="Pfam" id="PF00348">
    <property type="entry name" value="polyprenyl_synt"/>
    <property type="match status" value="1"/>
</dbReference>
<dbReference type="GO" id="GO:0046872">
    <property type="term" value="F:metal ion binding"/>
    <property type="evidence" value="ECO:0007669"/>
    <property type="project" value="UniProtKB-KW"/>
</dbReference>
<keyword evidence="4" id="KW-0479">Metal-binding</keyword>
<evidence type="ECO:0000256" key="2">
    <source>
        <dbReference type="ARBA" id="ARBA00006706"/>
    </source>
</evidence>
<dbReference type="InterPro" id="IPR033749">
    <property type="entry name" value="Polyprenyl_synt_CS"/>
</dbReference>
<keyword evidence="3 6" id="KW-0808">Transferase</keyword>
<evidence type="ECO:0000256" key="3">
    <source>
        <dbReference type="ARBA" id="ARBA00022679"/>
    </source>
</evidence>
<gene>
    <name evidence="7" type="ORF">A2994_01660</name>
</gene>
<sequence>MIDLQAELQEKSRLIADYILNSPFKSQITPKYIADGAGLYTLRGGKMLRPAILMLACEAAGGDPKLALPAAAAIEMSHTWTLVHDDLIDNDNLRRGGPSVHAYYRELNRPKIKDSAELEQYARSMAMLVGDVQQAWAMSMINELSDQVNTEVFRYIIREMTNYWVPRVMSGEALDLEYSQLSLDEVTEEMILGMLAQKTASTFGFAGQAGAMIGINKLDKQHPTVQTIQQICLEAGLAFQLRDDILGIVGDEKELGKPVGSDIREGKKTVIIAHAYRVADASQKQLLLSVLGNERASAVEVERVHTILKELGSIDYAASVANKYAGQARAALNKLSDSRARQLFGKWIDFIVNRIR</sequence>
<proteinExistence type="inferred from homology"/>
<evidence type="ECO:0000313" key="7">
    <source>
        <dbReference type="EMBL" id="OGB85320.1"/>
    </source>
</evidence>
<accession>A0A1F4PNZ4</accession>
<comment type="caution">
    <text evidence="7">The sequence shown here is derived from an EMBL/GenBank/DDBJ whole genome shotgun (WGS) entry which is preliminary data.</text>
</comment>
<evidence type="ECO:0000313" key="8">
    <source>
        <dbReference type="Proteomes" id="UP000179010"/>
    </source>
</evidence>
<dbReference type="EMBL" id="METE01000004">
    <property type="protein sequence ID" value="OGB85320.1"/>
    <property type="molecule type" value="Genomic_DNA"/>
</dbReference>
<dbReference type="PROSITE" id="PS00723">
    <property type="entry name" value="POLYPRENYL_SYNTHASE_1"/>
    <property type="match status" value="1"/>
</dbReference>
<evidence type="ECO:0000256" key="4">
    <source>
        <dbReference type="ARBA" id="ARBA00022723"/>
    </source>
</evidence>
<protein>
    <recommendedName>
        <fullName evidence="9">Polyprenyl synthetase</fullName>
    </recommendedName>
</protein>
<dbReference type="SUPFAM" id="SSF48576">
    <property type="entry name" value="Terpenoid synthases"/>
    <property type="match status" value="1"/>
</dbReference>
<dbReference type="Proteomes" id="UP000179010">
    <property type="component" value="Unassembled WGS sequence"/>
</dbReference>
<dbReference type="InterPro" id="IPR000092">
    <property type="entry name" value="Polyprenyl_synt"/>
</dbReference>
<dbReference type="PANTHER" id="PTHR12001:SF85">
    <property type="entry name" value="SHORT CHAIN ISOPRENYL DIPHOSPHATE SYNTHASE"/>
    <property type="match status" value="1"/>
</dbReference>
<evidence type="ECO:0000256" key="6">
    <source>
        <dbReference type="RuleBase" id="RU004466"/>
    </source>
</evidence>
<reference evidence="7 8" key="1">
    <citation type="journal article" date="2016" name="Nat. Commun.">
        <title>Thousands of microbial genomes shed light on interconnected biogeochemical processes in an aquifer system.</title>
        <authorList>
            <person name="Anantharaman K."/>
            <person name="Brown C.T."/>
            <person name="Hug L.A."/>
            <person name="Sharon I."/>
            <person name="Castelle C.J."/>
            <person name="Probst A.J."/>
            <person name="Thomas B.C."/>
            <person name="Singh A."/>
            <person name="Wilkins M.J."/>
            <person name="Karaoz U."/>
            <person name="Brodie E.L."/>
            <person name="Williams K.H."/>
            <person name="Hubbard S.S."/>
            <person name="Banfield J.F."/>
        </authorList>
    </citation>
    <scope>NUCLEOTIDE SEQUENCE [LARGE SCALE GENOMIC DNA]</scope>
</reference>
<comment type="similarity">
    <text evidence="2 6">Belongs to the FPP/GGPP synthase family.</text>
</comment>
<evidence type="ECO:0000256" key="1">
    <source>
        <dbReference type="ARBA" id="ARBA00001946"/>
    </source>
</evidence>
<dbReference type="SFLD" id="SFLDS00005">
    <property type="entry name" value="Isoprenoid_Synthase_Type_I"/>
    <property type="match status" value="1"/>
</dbReference>
<dbReference type="STRING" id="1798539.A2994_01660"/>
<evidence type="ECO:0000256" key="5">
    <source>
        <dbReference type="ARBA" id="ARBA00022842"/>
    </source>
</evidence>
<dbReference type="AlphaFoldDB" id="A0A1F4PNZ4"/>